<dbReference type="InterPro" id="IPR024936">
    <property type="entry name" value="Cyclophilin-type_PPIase"/>
</dbReference>
<dbReference type="GO" id="GO:0003755">
    <property type="term" value="F:peptidyl-prolyl cis-trans isomerase activity"/>
    <property type="evidence" value="ECO:0007669"/>
    <property type="project" value="UniProtKB-UniRule"/>
</dbReference>
<dbReference type="PANTHER" id="PTHR11071">
    <property type="entry name" value="PEPTIDYL-PROLYL CIS-TRANS ISOMERASE"/>
    <property type="match status" value="1"/>
</dbReference>
<dbReference type="PRINTS" id="PR00153">
    <property type="entry name" value="CSAPPISMRASE"/>
</dbReference>
<dbReference type="InterPro" id="IPR029000">
    <property type="entry name" value="Cyclophilin-like_dom_sf"/>
</dbReference>
<sequence length="164" mass="17914">MSTLPKCFLDVSAGGKPLGRIVVELRSDVVPKTVDNFIGLCTHRPGYGYKKTRFNRVIPGFMIQGGKISEDESKQSIYGGRFEDENFELNHVEPGILSMANRGPNTNGSSFFITTSVTDWLDGKHVVFGKVIEGMKIVKAIEALGTESGSTEVDIVIEDCGQLK</sequence>
<dbReference type="GO" id="GO:0016018">
    <property type="term" value="F:cyclosporin A binding"/>
    <property type="evidence" value="ECO:0007669"/>
    <property type="project" value="TreeGrafter"/>
</dbReference>
<evidence type="ECO:0000313" key="6">
    <source>
        <dbReference type="Proteomes" id="UP000015104"/>
    </source>
</evidence>
<name>T1JUN5_TETUR</name>
<dbReference type="SUPFAM" id="SSF50891">
    <property type="entry name" value="Cyclophilin-like"/>
    <property type="match status" value="1"/>
</dbReference>
<dbReference type="GO" id="GO:0005737">
    <property type="term" value="C:cytoplasm"/>
    <property type="evidence" value="ECO:0007669"/>
    <property type="project" value="TreeGrafter"/>
</dbReference>
<evidence type="ECO:0000313" key="5">
    <source>
        <dbReference type="EnsemblMetazoa" id="tetur02g01580.1"/>
    </source>
</evidence>
<dbReference type="Proteomes" id="UP000015104">
    <property type="component" value="Unassembled WGS sequence"/>
</dbReference>
<keyword evidence="6" id="KW-1185">Reference proteome</keyword>
<dbReference type="Gene3D" id="2.40.100.10">
    <property type="entry name" value="Cyclophilin-like"/>
    <property type="match status" value="1"/>
</dbReference>
<dbReference type="eggNOG" id="KOG0865">
    <property type="taxonomic scope" value="Eukaryota"/>
</dbReference>
<evidence type="ECO:0000256" key="2">
    <source>
        <dbReference type="ARBA" id="ARBA00023235"/>
    </source>
</evidence>
<dbReference type="KEGG" id="tut:107371104"/>
<keyword evidence="2 3" id="KW-0413">Isomerase</keyword>
<dbReference type="OMA" id="FIGLCTH"/>
<dbReference type="EC" id="5.2.1.8" evidence="3"/>
<feature type="domain" description="PPIase cyclophilin-type" evidence="4">
    <location>
        <begin position="8"/>
        <end position="162"/>
    </location>
</feature>
<accession>T1JUN5</accession>
<evidence type="ECO:0000256" key="1">
    <source>
        <dbReference type="ARBA" id="ARBA00023110"/>
    </source>
</evidence>
<dbReference type="Pfam" id="PF00160">
    <property type="entry name" value="Pro_isomerase"/>
    <property type="match status" value="1"/>
</dbReference>
<reference evidence="6" key="1">
    <citation type="submission" date="2011-08" db="EMBL/GenBank/DDBJ databases">
        <authorList>
            <person name="Rombauts S."/>
        </authorList>
    </citation>
    <scope>NUCLEOTIDE SEQUENCE</scope>
    <source>
        <strain evidence="6">London</strain>
    </source>
</reference>
<dbReference type="PIRSF" id="PIRSF001467">
    <property type="entry name" value="Peptidylpro_ismrse"/>
    <property type="match status" value="1"/>
</dbReference>
<comment type="function">
    <text evidence="3">PPIases accelerate the folding of proteins. It catalyzes the cis-trans isomerization of proline imidic peptide bonds in oligopeptides.</text>
</comment>
<dbReference type="GO" id="GO:0006457">
    <property type="term" value="P:protein folding"/>
    <property type="evidence" value="ECO:0007669"/>
    <property type="project" value="TreeGrafter"/>
</dbReference>
<dbReference type="STRING" id="32264.T1JUN5"/>
<proteinExistence type="inferred from homology"/>
<dbReference type="PROSITE" id="PS50072">
    <property type="entry name" value="CSA_PPIASE_2"/>
    <property type="match status" value="1"/>
</dbReference>
<comment type="similarity">
    <text evidence="3">Belongs to the cyclophilin-type PPIase family.</text>
</comment>
<dbReference type="EMBL" id="CAEY01000779">
    <property type="status" value="NOT_ANNOTATED_CDS"/>
    <property type="molecule type" value="Genomic_DNA"/>
</dbReference>
<dbReference type="HOGENOM" id="CLU_012062_4_3_1"/>
<comment type="catalytic activity">
    <reaction evidence="3">
        <text>[protein]-peptidylproline (omega=180) = [protein]-peptidylproline (omega=0)</text>
        <dbReference type="Rhea" id="RHEA:16237"/>
        <dbReference type="Rhea" id="RHEA-COMP:10747"/>
        <dbReference type="Rhea" id="RHEA-COMP:10748"/>
        <dbReference type="ChEBI" id="CHEBI:83833"/>
        <dbReference type="ChEBI" id="CHEBI:83834"/>
        <dbReference type="EC" id="5.2.1.8"/>
    </reaction>
</comment>
<protein>
    <recommendedName>
        <fullName evidence="3">Peptidyl-prolyl cis-trans isomerase</fullName>
        <shortName evidence="3">PPIase</shortName>
        <ecNumber evidence="3">5.2.1.8</ecNumber>
    </recommendedName>
</protein>
<dbReference type="PANTHER" id="PTHR11071:SF561">
    <property type="entry name" value="PEPTIDYL-PROLYL CIS-TRANS ISOMERASE D-RELATED"/>
    <property type="match status" value="1"/>
</dbReference>
<dbReference type="OrthoDB" id="193499at2759"/>
<evidence type="ECO:0000256" key="3">
    <source>
        <dbReference type="RuleBase" id="RU363019"/>
    </source>
</evidence>
<dbReference type="FunFam" id="2.40.100.10:FF:000023">
    <property type="entry name" value="Peptidyl-prolyl cis-trans isomerase"/>
    <property type="match status" value="1"/>
</dbReference>
<evidence type="ECO:0000259" key="4">
    <source>
        <dbReference type="PROSITE" id="PS50072"/>
    </source>
</evidence>
<dbReference type="EnsemblMetazoa" id="tetur02g01580.1">
    <property type="protein sequence ID" value="tetur02g01580.1"/>
    <property type="gene ID" value="tetur02g01580"/>
</dbReference>
<dbReference type="InterPro" id="IPR002130">
    <property type="entry name" value="Cyclophilin-type_PPIase_dom"/>
</dbReference>
<reference evidence="5" key="2">
    <citation type="submission" date="2015-06" db="UniProtKB">
        <authorList>
            <consortium name="EnsemblMetazoa"/>
        </authorList>
    </citation>
    <scope>IDENTIFICATION</scope>
</reference>
<gene>
    <name evidence="5" type="primary">107371104</name>
</gene>
<keyword evidence="1 3" id="KW-0697">Rotamase</keyword>
<dbReference type="AlphaFoldDB" id="T1JUN5"/>
<organism evidence="5 6">
    <name type="scientific">Tetranychus urticae</name>
    <name type="common">Two-spotted spider mite</name>
    <dbReference type="NCBI Taxonomy" id="32264"/>
    <lineage>
        <taxon>Eukaryota</taxon>
        <taxon>Metazoa</taxon>
        <taxon>Ecdysozoa</taxon>
        <taxon>Arthropoda</taxon>
        <taxon>Chelicerata</taxon>
        <taxon>Arachnida</taxon>
        <taxon>Acari</taxon>
        <taxon>Acariformes</taxon>
        <taxon>Trombidiformes</taxon>
        <taxon>Prostigmata</taxon>
        <taxon>Eleutherengona</taxon>
        <taxon>Raphignathae</taxon>
        <taxon>Tetranychoidea</taxon>
        <taxon>Tetranychidae</taxon>
        <taxon>Tetranychus</taxon>
    </lineage>
</organism>